<dbReference type="PANTHER" id="PTHR43790">
    <property type="entry name" value="CARBOHYDRATE TRANSPORT ATP-BINDING PROTEIN MG119-RELATED"/>
    <property type="match status" value="1"/>
</dbReference>
<sequence length="272" mass="29414">MPSPERGTPPQVADQSARTPVLSAQGLVKHYGQVVAMDGADFDLFPGEILAVIGDNGAGKSTLIKALSGAVIPDSGQIFLNGEAINFRSPLDARRYGIETVHQSLAVAPALNIVDNMFLGREIRRPGPLGSVFRMLDKKKMLADATVYMQDLKFRIQSMQQAVETLSGGQRQGVAVARAAAFARNVIILDEPTAALGVKESGMVLELIQKVRDRGLPVILISHNMPHVFEIADRIHIHRMGKRTAIVRPQAYSMSDVVAIMTGALEVNKQSN</sequence>
<dbReference type="InterPro" id="IPR003593">
    <property type="entry name" value="AAA+_ATPase"/>
</dbReference>
<dbReference type="SMART" id="SM00382">
    <property type="entry name" value="AAA"/>
    <property type="match status" value="1"/>
</dbReference>
<dbReference type="AlphaFoldDB" id="A0A6J4UXT6"/>
<organism evidence="4">
    <name type="scientific">uncultured Truepera sp</name>
    <dbReference type="NCBI Taxonomy" id="543023"/>
    <lineage>
        <taxon>Bacteria</taxon>
        <taxon>Thermotogati</taxon>
        <taxon>Deinococcota</taxon>
        <taxon>Deinococci</taxon>
        <taxon>Trueperales</taxon>
        <taxon>Trueperaceae</taxon>
        <taxon>Truepera</taxon>
        <taxon>environmental samples</taxon>
    </lineage>
</organism>
<dbReference type="GO" id="GO:0005524">
    <property type="term" value="F:ATP binding"/>
    <property type="evidence" value="ECO:0007669"/>
    <property type="project" value="UniProtKB-KW"/>
</dbReference>
<dbReference type="EMBL" id="CADCWP010000043">
    <property type="protein sequence ID" value="CAA9561115.1"/>
    <property type="molecule type" value="Genomic_DNA"/>
</dbReference>
<accession>A0A6J4UXT6</accession>
<proteinExistence type="predicted"/>
<protein>
    <submittedName>
        <fullName evidence="4">Fructose ABC transporter, ATP-binding component FrcA</fullName>
    </submittedName>
</protein>
<dbReference type="Pfam" id="PF00005">
    <property type="entry name" value="ABC_tran"/>
    <property type="match status" value="1"/>
</dbReference>
<dbReference type="Gene3D" id="3.40.50.300">
    <property type="entry name" value="P-loop containing nucleotide triphosphate hydrolases"/>
    <property type="match status" value="1"/>
</dbReference>
<gene>
    <name evidence="4" type="ORF">AVDCRST_MAG86-632</name>
</gene>
<dbReference type="InterPro" id="IPR003439">
    <property type="entry name" value="ABC_transporter-like_ATP-bd"/>
</dbReference>
<dbReference type="InterPro" id="IPR050107">
    <property type="entry name" value="ABC_carbohydrate_import_ATPase"/>
</dbReference>
<keyword evidence="2 4" id="KW-0067">ATP-binding</keyword>
<dbReference type="CDD" id="cd03216">
    <property type="entry name" value="ABC_Carb_Monos_I"/>
    <property type="match status" value="1"/>
</dbReference>
<evidence type="ECO:0000256" key="2">
    <source>
        <dbReference type="ARBA" id="ARBA00022840"/>
    </source>
</evidence>
<keyword evidence="1" id="KW-0547">Nucleotide-binding</keyword>
<dbReference type="InterPro" id="IPR027417">
    <property type="entry name" value="P-loop_NTPase"/>
</dbReference>
<dbReference type="PANTHER" id="PTHR43790:SF8">
    <property type="entry name" value="SUGAR ABC TRANSPORTER ATP-BINDING PROTEIN"/>
    <property type="match status" value="1"/>
</dbReference>
<reference evidence="4" key="1">
    <citation type="submission" date="2020-02" db="EMBL/GenBank/DDBJ databases">
        <authorList>
            <person name="Meier V. D."/>
        </authorList>
    </citation>
    <scope>NUCLEOTIDE SEQUENCE</scope>
    <source>
        <strain evidence="4">AVDCRST_MAG86</strain>
    </source>
</reference>
<evidence type="ECO:0000259" key="3">
    <source>
        <dbReference type="PROSITE" id="PS50893"/>
    </source>
</evidence>
<evidence type="ECO:0000313" key="4">
    <source>
        <dbReference type="EMBL" id="CAA9561115.1"/>
    </source>
</evidence>
<dbReference type="SUPFAM" id="SSF52540">
    <property type="entry name" value="P-loop containing nucleoside triphosphate hydrolases"/>
    <property type="match status" value="1"/>
</dbReference>
<evidence type="ECO:0000256" key="1">
    <source>
        <dbReference type="ARBA" id="ARBA00022741"/>
    </source>
</evidence>
<dbReference type="GO" id="GO:0016887">
    <property type="term" value="F:ATP hydrolysis activity"/>
    <property type="evidence" value="ECO:0007669"/>
    <property type="project" value="InterPro"/>
</dbReference>
<name>A0A6J4UXT6_9DEIN</name>
<feature type="domain" description="ABC transporter" evidence="3">
    <location>
        <begin position="22"/>
        <end position="265"/>
    </location>
</feature>
<dbReference type="PROSITE" id="PS50893">
    <property type="entry name" value="ABC_TRANSPORTER_2"/>
    <property type="match status" value="1"/>
</dbReference>